<keyword evidence="4" id="KW-1185">Reference proteome</keyword>
<dbReference type="EMBL" id="LGTL01000014">
    <property type="protein sequence ID" value="KPA78201.1"/>
    <property type="molecule type" value="Genomic_DNA"/>
</dbReference>
<evidence type="ECO:0000313" key="4">
    <source>
        <dbReference type="Proteomes" id="UP000037923"/>
    </source>
</evidence>
<keyword evidence="2" id="KW-0472">Membrane</keyword>
<dbReference type="OrthoDB" id="271093at2759"/>
<feature type="transmembrane region" description="Helical" evidence="2">
    <location>
        <begin position="52"/>
        <end position="70"/>
    </location>
</feature>
<dbReference type="AlphaFoldDB" id="A0A0N1J4L8"/>
<accession>A0A0N1J4L8</accession>
<evidence type="ECO:0000256" key="1">
    <source>
        <dbReference type="SAM" id="MobiDB-lite"/>
    </source>
</evidence>
<name>A0A0N1J4L8_LEPPY</name>
<reference evidence="3 4" key="1">
    <citation type="submission" date="2015-07" db="EMBL/GenBank/DDBJ databases">
        <title>High-quality genome of monoxenous trypanosomatid Leptomonas pyrrhocoris.</title>
        <authorList>
            <person name="Flegontov P."/>
            <person name="Butenko A."/>
            <person name="Firsov S."/>
            <person name="Vlcek C."/>
            <person name="Logacheva M.D."/>
            <person name="Field M."/>
            <person name="Filatov D."/>
            <person name="Flegontova O."/>
            <person name="Gerasimov E."/>
            <person name="Jackson A.P."/>
            <person name="Kelly S."/>
            <person name="Opperdoes F."/>
            <person name="O'Reilly A."/>
            <person name="Votypka J."/>
            <person name="Yurchenko V."/>
            <person name="Lukes J."/>
        </authorList>
    </citation>
    <scope>NUCLEOTIDE SEQUENCE [LARGE SCALE GENOMIC DNA]</scope>
    <source>
        <strain evidence="3">H10</strain>
    </source>
</reference>
<dbReference type="OMA" id="FAVQFQQ"/>
<dbReference type="GeneID" id="26906654"/>
<evidence type="ECO:0000313" key="3">
    <source>
        <dbReference type="EMBL" id="KPA78201.1"/>
    </source>
</evidence>
<keyword evidence="2" id="KW-0812">Transmembrane</keyword>
<dbReference type="RefSeq" id="XP_015656641.1">
    <property type="nucleotide sequence ID" value="XM_015804663.1"/>
</dbReference>
<feature type="region of interest" description="Disordered" evidence="1">
    <location>
        <begin position="222"/>
        <end position="259"/>
    </location>
</feature>
<gene>
    <name evidence="3" type="ORF">ABB37_06365</name>
</gene>
<dbReference type="EMBL" id="LGTL01000014">
    <property type="protein sequence ID" value="KPA78202.1"/>
    <property type="molecule type" value="Genomic_DNA"/>
</dbReference>
<sequence>MQIPPITNHQYGHFATMGINETAVHQATGDAGSQGSGYVGEQRFQNRGRVDWIMLLTGCALVYFSGKILFNQFTRGVNGLEMPLWTASVEMQAKHLLFAIQFSQHEQDQLRKDFEVVRQTNPFVNFFEWVRSQRSEFCSGRKYSPDYVLNVLVSSLRSNESTQLANLARTLQQSMRRQTGDSLQRVDDFVEQLQSTGLLFQAMRGTGPTNAFAPSYQPAPGFIPPVGHTQGGAEQSDLSSALEVKSGVAHSSTPFDDAK</sequence>
<dbReference type="VEuPathDB" id="TriTrypDB:LpyrH10_14_0800"/>
<feature type="compositionally biased region" description="Polar residues" evidence="1">
    <location>
        <begin position="249"/>
        <end position="259"/>
    </location>
</feature>
<keyword evidence="2" id="KW-1133">Transmembrane helix</keyword>
<dbReference type="Proteomes" id="UP000037923">
    <property type="component" value="Unassembled WGS sequence"/>
</dbReference>
<evidence type="ECO:0000256" key="2">
    <source>
        <dbReference type="SAM" id="Phobius"/>
    </source>
</evidence>
<dbReference type="RefSeq" id="XP_015656640.1">
    <property type="nucleotide sequence ID" value="XM_015804662.1"/>
</dbReference>
<proteinExistence type="predicted"/>
<organism evidence="3 4">
    <name type="scientific">Leptomonas pyrrhocoris</name>
    <name type="common">Firebug parasite</name>
    <dbReference type="NCBI Taxonomy" id="157538"/>
    <lineage>
        <taxon>Eukaryota</taxon>
        <taxon>Discoba</taxon>
        <taxon>Euglenozoa</taxon>
        <taxon>Kinetoplastea</taxon>
        <taxon>Metakinetoplastina</taxon>
        <taxon>Trypanosomatida</taxon>
        <taxon>Trypanosomatidae</taxon>
        <taxon>Leishmaniinae</taxon>
        <taxon>Leptomonas</taxon>
    </lineage>
</organism>
<protein>
    <submittedName>
        <fullName evidence="3">Uncharacterized protein</fullName>
    </submittedName>
</protein>
<comment type="caution">
    <text evidence="3">The sequence shown here is derived from an EMBL/GenBank/DDBJ whole genome shotgun (WGS) entry which is preliminary data.</text>
</comment>